<dbReference type="AlphaFoldDB" id="V5SIP2"/>
<dbReference type="SMART" id="SM00828">
    <property type="entry name" value="PKS_MT"/>
    <property type="match status" value="1"/>
</dbReference>
<evidence type="ECO:0000256" key="1">
    <source>
        <dbReference type="ARBA" id="ARBA00022679"/>
    </source>
</evidence>
<dbReference type="EMBL" id="CP006912">
    <property type="protein sequence ID" value="AHB49794.1"/>
    <property type="molecule type" value="Genomic_DNA"/>
</dbReference>
<sequence length="315" mass="35082">MRIFEPGLIARLKSVSQRLLKTAPRGKKPEAETSAVEEYWTGHNVTLHRKFSSAKESLDDFHWRNDQYFGYIELMPVSGADGLAVLDFGCGPGYDLVGFATQSKPSRLVGVDVSRSSLAEACDRLALHSSDVELLHHDVSDDNLPLDDASMDLVHSSGVLHHVPDIDRTLAELRRVLKPDGAAQFMVYHADSLWVHLYVAYERQIVQGIDAALSLPEAFRKSTDGADCPISRCYTHAQFVELAARHGFALESFGVAVSAWEMSLLHKRFAAIMDQRLPPESRRFLAGLTFDGQQLPLARPRIHAGIDGCYRFRPV</sequence>
<dbReference type="OrthoDB" id="9791837at2"/>
<dbReference type="InterPro" id="IPR029063">
    <property type="entry name" value="SAM-dependent_MTases_sf"/>
</dbReference>
<organism evidence="3 4">
    <name type="scientific">Hyphomicrobium nitrativorans NL23</name>
    <dbReference type="NCBI Taxonomy" id="1029756"/>
    <lineage>
        <taxon>Bacteria</taxon>
        <taxon>Pseudomonadati</taxon>
        <taxon>Pseudomonadota</taxon>
        <taxon>Alphaproteobacteria</taxon>
        <taxon>Hyphomicrobiales</taxon>
        <taxon>Hyphomicrobiaceae</taxon>
        <taxon>Hyphomicrobium</taxon>
    </lineage>
</organism>
<dbReference type="RefSeq" id="WP_023785538.1">
    <property type="nucleotide sequence ID" value="NC_022997.1"/>
</dbReference>
<name>V5SIP2_9HYPH</name>
<dbReference type="HOGENOM" id="CLU_062239_0_0_5"/>
<dbReference type="STRING" id="1029756.W911_00440"/>
<dbReference type="Gene3D" id="3.40.50.150">
    <property type="entry name" value="Vaccinia Virus protein VP39"/>
    <property type="match status" value="1"/>
</dbReference>
<keyword evidence="4" id="KW-1185">Reference proteome</keyword>
<evidence type="ECO:0000313" key="3">
    <source>
        <dbReference type="EMBL" id="AHB49794.1"/>
    </source>
</evidence>
<dbReference type="Proteomes" id="UP000018542">
    <property type="component" value="Chromosome"/>
</dbReference>
<accession>V5SIP2</accession>
<reference evidence="3 4" key="1">
    <citation type="journal article" date="2014" name="Genome Announc.">
        <title>Complete Genome Sequence of Hyphomicrobium nitrativorans Strain NL23, a Denitrifying Bacterium Isolated from Biofilm of a Methanol-Fed Denitrification System Treating Seawater at the Montreal Biodome.</title>
        <authorList>
            <person name="Martineau C."/>
            <person name="Villeneuve C."/>
            <person name="Mauffrey F."/>
            <person name="Villemur R."/>
        </authorList>
    </citation>
    <scope>NUCLEOTIDE SEQUENCE [LARGE SCALE GENOMIC DNA]</scope>
    <source>
        <strain evidence="3">NL23</strain>
    </source>
</reference>
<keyword evidence="1" id="KW-0808">Transferase</keyword>
<dbReference type="InterPro" id="IPR020803">
    <property type="entry name" value="MeTfrase_dom"/>
</dbReference>
<dbReference type="InterPro" id="IPR041698">
    <property type="entry name" value="Methyltransf_25"/>
</dbReference>
<proteinExistence type="predicted"/>
<dbReference type="PANTHER" id="PTHR43591">
    <property type="entry name" value="METHYLTRANSFERASE"/>
    <property type="match status" value="1"/>
</dbReference>
<evidence type="ECO:0000259" key="2">
    <source>
        <dbReference type="SMART" id="SM00828"/>
    </source>
</evidence>
<dbReference type="PATRIC" id="fig|1029756.8.peg.97"/>
<dbReference type="PANTHER" id="PTHR43591:SF24">
    <property type="entry name" value="2-METHOXY-6-POLYPRENYL-1,4-BENZOQUINOL METHYLASE, MITOCHONDRIAL"/>
    <property type="match status" value="1"/>
</dbReference>
<protein>
    <recommendedName>
        <fullName evidence="2">Polyketide synthase-like methyltransferase domain-containing protein</fullName>
    </recommendedName>
</protein>
<dbReference type="SUPFAM" id="SSF53335">
    <property type="entry name" value="S-adenosyl-L-methionine-dependent methyltransferases"/>
    <property type="match status" value="1"/>
</dbReference>
<dbReference type="KEGG" id="hni:W911_00440"/>
<dbReference type="GO" id="GO:0008168">
    <property type="term" value="F:methyltransferase activity"/>
    <property type="evidence" value="ECO:0007669"/>
    <property type="project" value="TreeGrafter"/>
</dbReference>
<dbReference type="Pfam" id="PF13649">
    <property type="entry name" value="Methyltransf_25"/>
    <property type="match status" value="1"/>
</dbReference>
<evidence type="ECO:0000313" key="4">
    <source>
        <dbReference type="Proteomes" id="UP000018542"/>
    </source>
</evidence>
<feature type="domain" description="Polyketide synthase-like methyltransferase" evidence="2">
    <location>
        <begin position="54"/>
        <end position="296"/>
    </location>
</feature>
<dbReference type="CDD" id="cd02440">
    <property type="entry name" value="AdoMet_MTases"/>
    <property type="match status" value="1"/>
</dbReference>
<gene>
    <name evidence="3" type="ORF">W911_00440</name>
</gene>